<organism evidence="1 2">
    <name type="scientific">Acidithiobacillus ferruginosus</name>
    <dbReference type="NCBI Taxonomy" id="3063951"/>
    <lineage>
        <taxon>Bacteria</taxon>
        <taxon>Pseudomonadati</taxon>
        <taxon>Pseudomonadota</taxon>
        <taxon>Acidithiobacillia</taxon>
        <taxon>Acidithiobacillales</taxon>
        <taxon>Acidithiobacillaceae</taxon>
        <taxon>Acidithiobacillus</taxon>
    </lineage>
</organism>
<accession>A0ACD5IJG9</accession>
<protein>
    <submittedName>
        <fullName evidence="1">Uncharacterized protein</fullName>
    </submittedName>
</protein>
<dbReference type="EMBL" id="CP130946">
    <property type="protein sequence ID" value="XRP73161.1"/>
    <property type="molecule type" value="Genomic_DNA"/>
</dbReference>
<name>A0ACD5IJG9_9PROT</name>
<reference evidence="1 2" key="1">
    <citation type="journal article" date="2021" name="ISME J.">
        <title>Genomic evolution of the class Acidithiobacillia: deep-branching Proteobacteria living in extreme acidic conditions.</title>
        <authorList>
            <person name="Moya-Beltran A."/>
            <person name="Beard S."/>
            <person name="Rojas-Villalobos C."/>
            <person name="Issotta F."/>
            <person name="Gallardo Y."/>
            <person name="Ulloa R."/>
            <person name="Giaveno A."/>
            <person name="Degli Esposti M."/>
            <person name="Johnson D.B."/>
            <person name="Quatrini R."/>
        </authorList>
    </citation>
    <scope>NUCLEOTIDE SEQUENCE [LARGE SCALE GENOMIC DNA]</scope>
    <source>
        <strain evidence="1 2">CF3</strain>
    </source>
</reference>
<keyword evidence="2" id="KW-1185">Reference proteome</keyword>
<gene>
    <name evidence="1" type="ORF">HF292_000535</name>
</gene>
<evidence type="ECO:0000313" key="2">
    <source>
        <dbReference type="Proteomes" id="UP001196097"/>
    </source>
</evidence>
<sequence>MGRNARVCMLAAEEDFALRFAPERFRAEFTAFVEREWAAFRGG</sequence>
<dbReference type="Proteomes" id="UP001196097">
    <property type="component" value="Chromosome"/>
</dbReference>
<evidence type="ECO:0000313" key="1">
    <source>
        <dbReference type="EMBL" id="XRP73161.1"/>
    </source>
</evidence>
<proteinExistence type="predicted"/>